<comment type="caution">
    <text evidence="1">The sequence shown here is derived from an EMBL/GenBank/DDBJ whole genome shotgun (WGS) entry which is preliminary data.</text>
</comment>
<organism evidence="1 2">
    <name type="scientific">Paratrimastix pyriformis</name>
    <dbReference type="NCBI Taxonomy" id="342808"/>
    <lineage>
        <taxon>Eukaryota</taxon>
        <taxon>Metamonada</taxon>
        <taxon>Preaxostyla</taxon>
        <taxon>Paratrimastigidae</taxon>
        <taxon>Paratrimastix</taxon>
    </lineage>
</organism>
<proteinExistence type="predicted"/>
<gene>
    <name evidence="1" type="ORF">PAPYR_2855</name>
</gene>
<name>A0ABQ8UP83_9EUKA</name>
<sequence>MSLGPRVTLTLRCPALRRLPRLRPDTILNLGVSRMPCMAQVECTPERATPCWLAALSSLPNLTVLDPVVITDPDDLALLMSAAPRLTRLVVDMGRLEASPVGVTLSLGPALVDLTLVIAPPPAPTTRILIVNGPALRVFRLCPQTLEASRKVTLGPPPIPATGLVEPILHCPHLHELILGLVDVPRVYITDATTVRLEKLTGWLSPGVLSALAQEFCANLGHLDLTIPPQDQTWPERLSCVLPGLDRLVDLTLRPLAVTAVSLQCPPSLRRVYIARQHPSFERALENLTLCGCDQLEALEGSFADLTRLVLPRPLPRLGRVDQLPPAVLQEFAQTYPGVVRVPAEAVKHG</sequence>
<dbReference type="InterPro" id="IPR032675">
    <property type="entry name" value="LRR_dom_sf"/>
</dbReference>
<accession>A0ABQ8UP83</accession>
<dbReference type="EMBL" id="JAPMOS010000010">
    <property type="protein sequence ID" value="KAJ4460994.1"/>
    <property type="molecule type" value="Genomic_DNA"/>
</dbReference>
<reference evidence="1" key="1">
    <citation type="journal article" date="2022" name="bioRxiv">
        <title>Genomics of Preaxostyla Flagellates Illuminates Evolutionary Transitions and the Path Towards Mitochondrial Loss.</title>
        <authorList>
            <person name="Novak L.V.F."/>
            <person name="Treitli S.C."/>
            <person name="Pyrih J."/>
            <person name="Halakuc P."/>
            <person name="Pipaliya S.V."/>
            <person name="Vacek V."/>
            <person name="Brzon O."/>
            <person name="Soukal P."/>
            <person name="Eme L."/>
            <person name="Dacks J.B."/>
            <person name="Karnkowska A."/>
            <person name="Elias M."/>
            <person name="Hampl V."/>
        </authorList>
    </citation>
    <scope>NUCLEOTIDE SEQUENCE</scope>
    <source>
        <strain evidence="1">RCP-MX</strain>
    </source>
</reference>
<dbReference type="Proteomes" id="UP001141327">
    <property type="component" value="Unassembled WGS sequence"/>
</dbReference>
<evidence type="ECO:0000313" key="1">
    <source>
        <dbReference type="EMBL" id="KAJ4460994.1"/>
    </source>
</evidence>
<keyword evidence="2" id="KW-1185">Reference proteome</keyword>
<protein>
    <submittedName>
        <fullName evidence="1">Uncharacterized protein</fullName>
    </submittedName>
</protein>
<evidence type="ECO:0000313" key="2">
    <source>
        <dbReference type="Proteomes" id="UP001141327"/>
    </source>
</evidence>
<dbReference type="Gene3D" id="3.80.10.10">
    <property type="entry name" value="Ribonuclease Inhibitor"/>
    <property type="match status" value="1"/>
</dbReference>